<gene>
    <name evidence="1" type="ORF">JAO74_14940</name>
</gene>
<comment type="caution">
    <text evidence="1">The sequence shown here is derived from an EMBL/GenBank/DDBJ whole genome shotgun (WGS) entry which is preliminary data.</text>
</comment>
<sequence>MEGVNEVVTVLRKKYEKPVIHQVLANGYQLIPHRPAIEKPGRITTA</sequence>
<dbReference type="EMBL" id="JAELXS010000008">
    <property type="protein sequence ID" value="MBJ6123092.1"/>
    <property type="molecule type" value="Genomic_DNA"/>
</dbReference>
<evidence type="ECO:0008006" key="3">
    <source>
        <dbReference type="Google" id="ProtNLM"/>
    </source>
</evidence>
<accession>A0ABS0XSS8</accession>
<proteinExistence type="predicted"/>
<reference evidence="2" key="1">
    <citation type="submission" date="2020-12" db="EMBL/GenBank/DDBJ databases">
        <title>Hymenobacter sp.</title>
        <authorList>
            <person name="Kim M.K."/>
        </authorList>
    </citation>
    <scope>NUCLEOTIDE SEQUENCE [LARGE SCALE GENOMIC DNA]</scope>
    <source>
        <strain evidence="2">BT553</strain>
    </source>
</reference>
<keyword evidence="2" id="KW-1185">Reference proteome</keyword>
<protein>
    <recommendedName>
        <fullName evidence="3">OmpR/PhoB-type domain-containing protein</fullName>
    </recommendedName>
</protein>
<evidence type="ECO:0000313" key="1">
    <source>
        <dbReference type="EMBL" id="MBJ6123092.1"/>
    </source>
</evidence>
<evidence type="ECO:0000313" key="2">
    <source>
        <dbReference type="Proteomes" id="UP000640426"/>
    </source>
</evidence>
<dbReference type="Proteomes" id="UP000640426">
    <property type="component" value="Unassembled WGS sequence"/>
</dbReference>
<name>A0ABS0XSS8_9SPHN</name>
<organism evidence="1 2">
    <name type="scientific">Sphingomonas mollis</name>
    <dbReference type="NCBI Taxonomy" id="2795726"/>
    <lineage>
        <taxon>Bacteria</taxon>
        <taxon>Pseudomonadati</taxon>
        <taxon>Pseudomonadota</taxon>
        <taxon>Alphaproteobacteria</taxon>
        <taxon>Sphingomonadales</taxon>
        <taxon>Sphingomonadaceae</taxon>
        <taxon>Sphingomonas</taxon>
    </lineage>
</organism>